<sequence length="810" mass="90370">MEGENYARVILQCRPSSHPFNEREISLAAPVKIGRAVAGCKPLADNGYFNCKVLSRNHAVLWYENGKFFLQDTQSSNGTFVNNQKLPTTATPVATSPGSLNGTPQNTLKEDSRNDGRKELCSQDIVQFGVEVLEQAKKGAQPVTHGCIVASLKLYHPDGTEAKAQSSKFTIIQTASEGAKRDDQFPMQGDAPKLTMMEIYELQTVLQEAHHREQILESKLLALNKILAAMEQKDSWRATFHEDLLLSKIQYLEGRLHLYERQACGEKIGLNGHAVESMTSNAPLDRSTCDGENEAADTEGSKTFLHKVRDATLISDDYKLRLIAEWKNMLEERSNFENLAKDALQKALADKLEVVKALAISEERLYLVQNECDDLSTLCQHTQKDLLTLVEKFTAQSQSLDDLTRTYQESEKVKLECLDTLRADKSRLEEQISELQENLEARQEQCDKLRRANEKLSRRSDIENGHNGDIDHGASPDQNEDGHRINPELADSGSDEDLLFPHVKFSDRSNHHHHKSSSNLNLPAALAESRENIFQGKDVAQLVKDMKDLDSSDDDAEEYQQNGEAEAVAGLSNGVRDGDFSSTPSSEEKAQDGQLLTRSRLWNPDDESTRVSFEALPTVDKLKNGRSPYRAQDTVVPTRTSFSSNDAVEEDKLDNEMKQLLAGNERLTDLVTRLQAELLAEREHVRRLSAAHPPFAREPSLSFEHGDSGGLVFPSPPSADIPSPFYTVATVAETDKKEVSNTSLEEADLSNPQLELSSIMEELRDLNESVNNEFRPATLSAFLGCHDPVALGLLLLIFLWLCCVFCYSPE</sequence>
<dbReference type="AlphaFoldDB" id="A0A1W0WWK7"/>
<keyword evidence="2" id="KW-0472">Membrane</keyword>
<evidence type="ECO:0000313" key="4">
    <source>
        <dbReference type="EMBL" id="OQV19578.1"/>
    </source>
</evidence>
<reference evidence="5" key="1">
    <citation type="submission" date="2017-01" db="EMBL/GenBank/DDBJ databases">
        <title>Comparative genomics of anhydrobiosis in the tardigrade Hypsibius dujardini.</title>
        <authorList>
            <person name="Yoshida Y."/>
            <person name="Koutsovoulos G."/>
            <person name="Laetsch D."/>
            <person name="Stevens L."/>
            <person name="Kumar S."/>
            <person name="Horikawa D."/>
            <person name="Ishino K."/>
            <person name="Komine S."/>
            <person name="Tomita M."/>
            <person name="Blaxter M."/>
            <person name="Arakawa K."/>
        </authorList>
    </citation>
    <scope>NUCLEOTIDE SEQUENCE [LARGE SCALE GENOMIC DNA]</scope>
    <source>
        <strain evidence="5">Z151</strain>
    </source>
</reference>
<dbReference type="Gene3D" id="2.60.200.20">
    <property type="match status" value="1"/>
</dbReference>
<dbReference type="CDD" id="cd22679">
    <property type="entry name" value="FHA_SLMAP"/>
    <property type="match status" value="1"/>
</dbReference>
<dbReference type="Proteomes" id="UP000192578">
    <property type="component" value="Unassembled WGS sequence"/>
</dbReference>
<keyword evidence="2" id="KW-1133">Transmembrane helix</keyword>
<feature type="region of interest" description="Disordered" evidence="1">
    <location>
        <begin position="80"/>
        <end position="116"/>
    </location>
</feature>
<dbReference type="InterPro" id="IPR000253">
    <property type="entry name" value="FHA_dom"/>
</dbReference>
<proteinExistence type="predicted"/>
<evidence type="ECO:0000256" key="1">
    <source>
        <dbReference type="SAM" id="MobiDB-lite"/>
    </source>
</evidence>
<dbReference type="Pfam" id="PF00498">
    <property type="entry name" value="FHA"/>
    <property type="match status" value="1"/>
</dbReference>
<organism evidence="4 5">
    <name type="scientific">Hypsibius exemplaris</name>
    <name type="common">Freshwater tardigrade</name>
    <dbReference type="NCBI Taxonomy" id="2072580"/>
    <lineage>
        <taxon>Eukaryota</taxon>
        <taxon>Metazoa</taxon>
        <taxon>Ecdysozoa</taxon>
        <taxon>Tardigrada</taxon>
        <taxon>Eutardigrada</taxon>
        <taxon>Parachela</taxon>
        <taxon>Hypsibioidea</taxon>
        <taxon>Hypsibiidae</taxon>
        <taxon>Hypsibius</taxon>
    </lineage>
</organism>
<dbReference type="PROSITE" id="PS50006">
    <property type="entry name" value="FHA_DOMAIN"/>
    <property type="match status" value="1"/>
</dbReference>
<gene>
    <name evidence="4" type="ORF">BV898_06352</name>
</gene>
<evidence type="ECO:0000256" key="2">
    <source>
        <dbReference type="SAM" id="Phobius"/>
    </source>
</evidence>
<dbReference type="InterPro" id="IPR051176">
    <property type="entry name" value="Cent_Immune-Sig_Mod"/>
</dbReference>
<feature type="compositionally biased region" description="Polar residues" evidence="1">
    <location>
        <begin position="80"/>
        <end position="107"/>
    </location>
</feature>
<feature type="region of interest" description="Disordered" evidence="1">
    <location>
        <begin position="451"/>
        <end position="496"/>
    </location>
</feature>
<accession>A0A1W0WWK7</accession>
<evidence type="ECO:0000259" key="3">
    <source>
        <dbReference type="PROSITE" id="PS50006"/>
    </source>
</evidence>
<dbReference type="SMART" id="SM00240">
    <property type="entry name" value="FHA"/>
    <property type="match status" value="1"/>
</dbReference>
<evidence type="ECO:0000313" key="5">
    <source>
        <dbReference type="Proteomes" id="UP000192578"/>
    </source>
</evidence>
<keyword evidence="5" id="KW-1185">Reference proteome</keyword>
<dbReference type="InterPro" id="IPR008984">
    <property type="entry name" value="SMAD_FHA_dom_sf"/>
</dbReference>
<feature type="transmembrane region" description="Helical" evidence="2">
    <location>
        <begin position="789"/>
        <end position="807"/>
    </location>
</feature>
<name>A0A1W0WWK7_HYPEX</name>
<protein>
    <submittedName>
        <fullName evidence="4">Sarcolemmal membrane-associated protein</fullName>
    </submittedName>
</protein>
<feature type="region of interest" description="Disordered" evidence="1">
    <location>
        <begin position="566"/>
        <end position="602"/>
    </location>
</feature>
<dbReference type="EMBL" id="MTYJ01000037">
    <property type="protein sequence ID" value="OQV19578.1"/>
    <property type="molecule type" value="Genomic_DNA"/>
</dbReference>
<keyword evidence="2" id="KW-0812">Transmembrane</keyword>
<comment type="caution">
    <text evidence="4">The sequence shown here is derived from an EMBL/GenBank/DDBJ whole genome shotgun (WGS) entry which is preliminary data.</text>
</comment>
<feature type="domain" description="FHA" evidence="3">
    <location>
        <begin position="31"/>
        <end position="86"/>
    </location>
</feature>
<dbReference type="PANTHER" id="PTHR15715">
    <property type="entry name" value="CENTROSOMAL PROTEIN OF 170 KDA"/>
    <property type="match status" value="1"/>
</dbReference>
<dbReference type="SUPFAM" id="SSF49879">
    <property type="entry name" value="SMAD/FHA domain"/>
    <property type="match status" value="1"/>
</dbReference>
<dbReference type="OrthoDB" id="687730at2759"/>
<dbReference type="PANTHER" id="PTHR15715:SF37">
    <property type="entry name" value="LD47843P"/>
    <property type="match status" value="1"/>
</dbReference>
<feature type="compositionally biased region" description="Basic and acidic residues" evidence="1">
    <location>
        <begin position="451"/>
        <end position="486"/>
    </location>
</feature>